<sequence>MRLSVLDQSVACVGRPQDESIRHTVTLAEHCERLGYQRFWLSEHHSLPAIVGTAPEVLMAAVAARTSRIRIGSAGIMLPHYSPFKVAEQFRVLDALAPGRIDLGVGRAPGSDHRTAMLLNPDPRSAEAFPQQVRELQAWITGQEMPEGHPGRGIQALPRSATAPQLWMLGSSGYGAQLAAHYGLPYSFAHFITDGEGCAEALELYRHLFKPGVIAKPQANICVWALAADTEEEAWRLFSSRERARVDRQTGRFGPLLPPEQALRAYSPAEEAYRQALRRKAMVGTGEQVAAKLRALAAELQVDELVVITWTWDPQAQRRSYELLAQAFALRPAQEPARAGS</sequence>
<dbReference type="InterPro" id="IPR050766">
    <property type="entry name" value="Bact_Lucif_Oxidored"/>
</dbReference>
<dbReference type="InterPro" id="IPR011251">
    <property type="entry name" value="Luciferase-like_dom"/>
</dbReference>
<name>A0A934TWZ6_9BURK</name>
<reference evidence="4" key="1">
    <citation type="journal article" date="2012" name="J. Microbiol. Biotechnol.">
        <title>Ramlibacter ginsenosidimutans sp. nov., with ginsenoside-converting activity.</title>
        <authorList>
            <person name="Wang L."/>
            <person name="An D.S."/>
            <person name="Kim S.G."/>
            <person name="Jin F.X."/>
            <person name="Kim S.C."/>
            <person name="Lee S.T."/>
            <person name="Im W.T."/>
        </authorList>
    </citation>
    <scope>NUCLEOTIDE SEQUENCE</scope>
    <source>
        <strain evidence="4">KACC 17527</strain>
    </source>
</reference>
<evidence type="ECO:0000256" key="2">
    <source>
        <dbReference type="ARBA" id="ARBA00074555"/>
    </source>
</evidence>
<dbReference type="NCBIfam" id="TIGR03558">
    <property type="entry name" value="oxido_grp_1"/>
    <property type="match status" value="1"/>
</dbReference>
<feature type="domain" description="Luciferase-like" evidence="3">
    <location>
        <begin position="1"/>
        <end position="302"/>
    </location>
</feature>
<comment type="similarity">
    <text evidence="1">To bacterial alkanal monooxygenase alpha and beta chains.</text>
</comment>
<dbReference type="PANTHER" id="PTHR30137:SF20">
    <property type="entry name" value="N-ACETYL-S-ALKYLCYSTEINE MONOOXYGENASE"/>
    <property type="match status" value="1"/>
</dbReference>
<dbReference type="FunFam" id="3.20.20.30:FF:000002">
    <property type="entry name" value="LLM class flavin-dependent oxidoreductase"/>
    <property type="match status" value="1"/>
</dbReference>
<gene>
    <name evidence="4" type="ORF">JJB11_22590</name>
</gene>
<dbReference type="EMBL" id="JAEPWM010000012">
    <property type="protein sequence ID" value="MBK6008895.1"/>
    <property type="molecule type" value="Genomic_DNA"/>
</dbReference>
<dbReference type="Proteomes" id="UP000630528">
    <property type="component" value="Unassembled WGS sequence"/>
</dbReference>
<keyword evidence="5" id="KW-1185">Reference proteome</keyword>
<dbReference type="PANTHER" id="PTHR30137">
    <property type="entry name" value="LUCIFERASE-LIKE MONOOXYGENASE"/>
    <property type="match status" value="1"/>
</dbReference>
<evidence type="ECO:0000259" key="3">
    <source>
        <dbReference type="Pfam" id="PF00296"/>
    </source>
</evidence>
<proteinExistence type="predicted"/>
<dbReference type="SUPFAM" id="SSF51679">
    <property type="entry name" value="Bacterial luciferase-like"/>
    <property type="match status" value="1"/>
</dbReference>
<dbReference type="Pfam" id="PF00296">
    <property type="entry name" value="Bac_luciferase"/>
    <property type="match status" value="1"/>
</dbReference>
<evidence type="ECO:0000313" key="4">
    <source>
        <dbReference type="EMBL" id="MBK6008895.1"/>
    </source>
</evidence>
<dbReference type="InterPro" id="IPR019949">
    <property type="entry name" value="CmoO-like"/>
</dbReference>
<dbReference type="Gene3D" id="3.20.20.30">
    <property type="entry name" value="Luciferase-like domain"/>
    <property type="match status" value="1"/>
</dbReference>
<evidence type="ECO:0000256" key="1">
    <source>
        <dbReference type="ARBA" id="ARBA00007789"/>
    </source>
</evidence>
<evidence type="ECO:0000313" key="5">
    <source>
        <dbReference type="Proteomes" id="UP000630528"/>
    </source>
</evidence>
<comment type="caution">
    <text evidence="4">The sequence shown here is derived from an EMBL/GenBank/DDBJ whole genome shotgun (WGS) entry which is preliminary data.</text>
</comment>
<dbReference type="AlphaFoldDB" id="A0A934TWZ6"/>
<accession>A0A934TWZ6</accession>
<protein>
    <recommendedName>
        <fullName evidence="2">Luciferase-like monooxygenase</fullName>
    </recommendedName>
</protein>
<dbReference type="InterPro" id="IPR036661">
    <property type="entry name" value="Luciferase-like_sf"/>
</dbReference>
<reference evidence="4" key="2">
    <citation type="submission" date="2021-01" db="EMBL/GenBank/DDBJ databases">
        <authorList>
            <person name="Kang M."/>
        </authorList>
    </citation>
    <scope>NUCLEOTIDE SEQUENCE</scope>
    <source>
        <strain evidence="4">KACC 17527</strain>
    </source>
</reference>
<dbReference type="GO" id="GO:0016705">
    <property type="term" value="F:oxidoreductase activity, acting on paired donors, with incorporation or reduction of molecular oxygen"/>
    <property type="evidence" value="ECO:0007669"/>
    <property type="project" value="InterPro"/>
</dbReference>
<dbReference type="GO" id="GO:0005829">
    <property type="term" value="C:cytosol"/>
    <property type="evidence" value="ECO:0007669"/>
    <property type="project" value="TreeGrafter"/>
</dbReference>
<organism evidence="4 5">
    <name type="scientific">Ramlibacter ginsenosidimutans</name>
    <dbReference type="NCBI Taxonomy" id="502333"/>
    <lineage>
        <taxon>Bacteria</taxon>
        <taxon>Pseudomonadati</taxon>
        <taxon>Pseudomonadota</taxon>
        <taxon>Betaproteobacteria</taxon>
        <taxon>Burkholderiales</taxon>
        <taxon>Comamonadaceae</taxon>
        <taxon>Ramlibacter</taxon>
    </lineage>
</organism>